<evidence type="ECO:0000256" key="7">
    <source>
        <dbReference type="ARBA" id="ARBA00022691"/>
    </source>
</evidence>
<keyword evidence="6 8" id="KW-0808">Transferase</keyword>
<name>A0AAV5R8U1_PICKL</name>
<dbReference type="PANTHER" id="PTHR13600:SF21">
    <property type="entry name" value="LEUCINE CARBOXYL METHYLTRANSFERASE 1"/>
    <property type="match status" value="1"/>
</dbReference>
<dbReference type="Proteomes" id="UP001378960">
    <property type="component" value="Unassembled WGS sequence"/>
</dbReference>
<dbReference type="Gene3D" id="3.40.50.150">
    <property type="entry name" value="Vaccinia Virus protein VP39"/>
    <property type="match status" value="1"/>
</dbReference>
<comment type="caution">
    <text evidence="10">The sequence shown here is derived from an EMBL/GenBank/DDBJ whole genome shotgun (WGS) entry which is preliminary data.</text>
</comment>
<dbReference type="InterPro" id="IPR007213">
    <property type="entry name" value="Ppm1/Ppm2/Tcmp"/>
</dbReference>
<dbReference type="EMBL" id="BTGB01000009">
    <property type="protein sequence ID" value="GMM47760.1"/>
    <property type="molecule type" value="Genomic_DNA"/>
</dbReference>
<proteinExistence type="inferred from homology"/>
<dbReference type="EC" id="2.1.1.233" evidence="3 8"/>
<keyword evidence="11" id="KW-1185">Reference proteome</keyword>
<sequence>MDSSEDAIQQTDYDALSSRLSCHMKKYFNDEYSLNLIPLLLYYNLLSIENTFLRNSLRRKLKSTFFDLFQLSHININTILNTNNESYFKKINKFSPLKSPMINRGTYLRTMSINEKINDFIKTNEKANKIQIISLGAGNDTRPFQLIPQYGNLTYFELDMEQTTRLKSLAIQSSPILSKQVGINLLKIEDLPTTSNDVLSFNPELSTPNYKLIPFDLKQIKSNMKLSDFQQFQQIDPDVPTLIISECCICYLSVDDADNLLHFWKNNIVTNPSSEFLIYEPIGGSTTNNLNYGKVMVNNLNSRGLKMPSLMVYNSVELQIERFKKIFENYNNGNFSIWCNDMKWVYENSITCEENKRLTSLEWLDEIEEFNLINSHYCLIVVKWKK</sequence>
<dbReference type="InterPro" id="IPR029063">
    <property type="entry name" value="SAM-dependent_MTases_sf"/>
</dbReference>
<gene>
    <name evidence="10" type="ORF">DAPK24_043580</name>
</gene>
<evidence type="ECO:0000256" key="5">
    <source>
        <dbReference type="ARBA" id="ARBA00022603"/>
    </source>
</evidence>
<feature type="binding site" evidence="9">
    <location>
        <position position="136"/>
    </location>
    <ligand>
        <name>S-adenosyl-L-methionine</name>
        <dbReference type="ChEBI" id="CHEBI:59789"/>
    </ligand>
</feature>
<comment type="catalytic activity">
    <reaction evidence="1 8">
        <text>[phosphatase 2A protein]-C-terminal L-leucine + S-adenosyl-L-methionine = [phosphatase 2A protein]-C-terminal L-leucine methyl ester + S-adenosyl-L-homocysteine</text>
        <dbReference type="Rhea" id="RHEA:48544"/>
        <dbReference type="Rhea" id="RHEA-COMP:12134"/>
        <dbReference type="Rhea" id="RHEA-COMP:12135"/>
        <dbReference type="ChEBI" id="CHEBI:57856"/>
        <dbReference type="ChEBI" id="CHEBI:59789"/>
        <dbReference type="ChEBI" id="CHEBI:90516"/>
        <dbReference type="ChEBI" id="CHEBI:90517"/>
        <dbReference type="EC" id="2.1.1.233"/>
    </reaction>
</comment>
<keyword evidence="7 8" id="KW-0949">S-adenosyl-L-methionine</keyword>
<dbReference type="SUPFAM" id="SSF53335">
    <property type="entry name" value="S-adenosyl-L-methionine-dependent methyltransferases"/>
    <property type="match status" value="1"/>
</dbReference>
<feature type="binding site" evidence="9">
    <location>
        <begin position="216"/>
        <end position="217"/>
    </location>
    <ligand>
        <name>S-adenosyl-L-methionine</name>
        <dbReference type="ChEBI" id="CHEBI:59789"/>
    </ligand>
</feature>
<dbReference type="Pfam" id="PF04072">
    <property type="entry name" value="LCM"/>
    <property type="match status" value="1"/>
</dbReference>
<comment type="function">
    <text evidence="8">Methylates the carboxyl group of the C-terminal leucine residue of protein phosphatase 2A catalytic subunits to form alpha-leucine ester residues.</text>
</comment>
<evidence type="ECO:0000256" key="6">
    <source>
        <dbReference type="ARBA" id="ARBA00022679"/>
    </source>
</evidence>
<evidence type="ECO:0000256" key="3">
    <source>
        <dbReference type="ARBA" id="ARBA00012834"/>
    </source>
</evidence>
<organism evidence="10 11">
    <name type="scientific">Pichia kluyveri</name>
    <name type="common">Yeast</name>
    <dbReference type="NCBI Taxonomy" id="36015"/>
    <lineage>
        <taxon>Eukaryota</taxon>
        <taxon>Fungi</taxon>
        <taxon>Dikarya</taxon>
        <taxon>Ascomycota</taxon>
        <taxon>Saccharomycotina</taxon>
        <taxon>Pichiomycetes</taxon>
        <taxon>Pichiales</taxon>
        <taxon>Pichiaceae</taxon>
        <taxon>Pichia</taxon>
    </lineage>
</organism>
<evidence type="ECO:0000256" key="2">
    <source>
        <dbReference type="ARBA" id="ARBA00010703"/>
    </source>
</evidence>
<accession>A0AAV5R8U1</accession>
<comment type="similarity">
    <text evidence="2 8">Belongs to the methyltransferase superfamily. LCMT family.</text>
</comment>
<evidence type="ECO:0000256" key="9">
    <source>
        <dbReference type="PIRSR" id="PIRSR016305-1"/>
    </source>
</evidence>
<keyword evidence="5 8" id="KW-0489">Methyltransferase</keyword>
<evidence type="ECO:0000256" key="8">
    <source>
        <dbReference type="PIRNR" id="PIRNR016305"/>
    </source>
</evidence>
<reference evidence="10 11" key="1">
    <citation type="journal article" date="2023" name="Elife">
        <title>Identification of key yeast species and microbe-microbe interactions impacting larval growth of Drosophila in the wild.</title>
        <authorList>
            <person name="Mure A."/>
            <person name="Sugiura Y."/>
            <person name="Maeda R."/>
            <person name="Honda K."/>
            <person name="Sakurai N."/>
            <person name="Takahashi Y."/>
            <person name="Watada M."/>
            <person name="Katoh T."/>
            <person name="Gotoh A."/>
            <person name="Gotoh Y."/>
            <person name="Taniguchi I."/>
            <person name="Nakamura K."/>
            <person name="Hayashi T."/>
            <person name="Katayama T."/>
            <person name="Uemura T."/>
            <person name="Hattori Y."/>
        </authorList>
    </citation>
    <scope>NUCLEOTIDE SEQUENCE [LARGE SCALE GENOMIC DNA]</scope>
    <source>
        <strain evidence="10 11">PK-24</strain>
    </source>
</reference>
<evidence type="ECO:0000313" key="10">
    <source>
        <dbReference type="EMBL" id="GMM47760.1"/>
    </source>
</evidence>
<dbReference type="GO" id="GO:0018423">
    <property type="term" value="F:protein C-terminal leucine carboxyl O-methyltransferase activity"/>
    <property type="evidence" value="ECO:0007669"/>
    <property type="project" value="UniProtKB-EC"/>
</dbReference>
<evidence type="ECO:0000256" key="4">
    <source>
        <dbReference type="ARBA" id="ARBA00017497"/>
    </source>
</evidence>
<dbReference type="AlphaFoldDB" id="A0AAV5R8U1"/>
<feature type="binding site" evidence="9">
    <location>
        <position position="246"/>
    </location>
    <ligand>
        <name>S-adenosyl-L-methionine</name>
        <dbReference type="ChEBI" id="CHEBI:59789"/>
    </ligand>
</feature>
<protein>
    <recommendedName>
        <fullName evidence="4 8">Leucine carboxyl methyltransferase 1</fullName>
        <ecNumber evidence="3 8">2.1.1.233</ecNumber>
    </recommendedName>
</protein>
<dbReference type="PIRSF" id="PIRSF016305">
    <property type="entry name" value="LCM_mtfrase"/>
    <property type="match status" value="1"/>
</dbReference>
<dbReference type="PANTHER" id="PTHR13600">
    <property type="entry name" value="LEUCINE CARBOXYL METHYLTRANSFERASE"/>
    <property type="match status" value="1"/>
</dbReference>
<dbReference type="GO" id="GO:0032259">
    <property type="term" value="P:methylation"/>
    <property type="evidence" value="ECO:0007669"/>
    <property type="project" value="UniProtKB-KW"/>
</dbReference>
<feature type="binding site" evidence="9">
    <location>
        <position position="109"/>
    </location>
    <ligand>
        <name>S-adenosyl-L-methionine</name>
        <dbReference type="ChEBI" id="CHEBI:59789"/>
    </ligand>
</feature>
<evidence type="ECO:0000256" key="1">
    <source>
        <dbReference type="ARBA" id="ARBA00000724"/>
    </source>
</evidence>
<dbReference type="InterPro" id="IPR016651">
    <property type="entry name" value="LCMT1"/>
</dbReference>
<evidence type="ECO:0000313" key="11">
    <source>
        <dbReference type="Proteomes" id="UP001378960"/>
    </source>
</evidence>